<protein>
    <submittedName>
        <fullName evidence="3">Transposase IS200 like protein</fullName>
    </submittedName>
</protein>
<dbReference type="RefSeq" id="WP_145260723.1">
    <property type="nucleotide sequence ID" value="NZ_CP036316.1"/>
</dbReference>
<dbReference type="Proteomes" id="UP000319976">
    <property type="component" value="Chromosome"/>
</dbReference>
<name>A0A517T6H6_9PLAN</name>
<evidence type="ECO:0000313" key="4">
    <source>
        <dbReference type="Proteomes" id="UP000319976"/>
    </source>
</evidence>
<dbReference type="EMBL" id="CP036316">
    <property type="protein sequence ID" value="QDT63961.1"/>
    <property type="molecule type" value="Genomic_DNA"/>
</dbReference>
<feature type="compositionally biased region" description="Basic and acidic residues" evidence="1">
    <location>
        <begin position="27"/>
        <end position="36"/>
    </location>
</feature>
<feature type="domain" description="Transposase IS200-like" evidence="2">
    <location>
        <begin position="61"/>
        <end position="130"/>
    </location>
</feature>
<dbReference type="SUPFAM" id="SSF143422">
    <property type="entry name" value="Transposase IS200-like"/>
    <property type="match status" value="1"/>
</dbReference>
<evidence type="ECO:0000256" key="1">
    <source>
        <dbReference type="SAM" id="MobiDB-lite"/>
    </source>
</evidence>
<sequence>MGQPPQPDPLAFFITWTTYGTWLPGDDRGWTKRGDSRVQPPDPQRFNESRKSLLESPLRLTQMQRQVVEDTIRQHAEFKNWTILALNVRTNHVHVIVDFPGVAPETIRQQLKQWATRALLQTESERTNWWTELGSCRYINREDDLEAAIKYVNDFQDGDRFR</sequence>
<dbReference type="GO" id="GO:0003677">
    <property type="term" value="F:DNA binding"/>
    <property type="evidence" value="ECO:0007669"/>
    <property type="project" value="InterPro"/>
</dbReference>
<evidence type="ECO:0000313" key="3">
    <source>
        <dbReference type="EMBL" id="QDT63961.1"/>
    </source>
</evidence>
<dbReference type="InterPro" id="IPR002686">
    <property type="entry name" value="Transposase_17"/>
</dbReference>
<feature type="region of interest" description="Disordered" evidence="1">
    <location>
        <begin position="27"/>
        <end position="50"/>
    </location>
</feature>
<dbReference type="AlphaFoldDB" id="A0A517T6H6"/>
<gene>
    <name evidence="3" type="ORF">V22_11910</name>
</gene>
<dbReference type="KEGG" id="chya:V22_11910"/>
<dbReference type="Gene3D" id="3.30.70.1290">
    <property type="entry name" value="Transposase IS200-like"/>
    <property type="match status" value="1"/>
</dbReference>
<proteinExistence type="predicted"/>
<dbReference type="GO" id="GO:0006313">
    <property type="term" value="P:DNA transposition"/>
    <property type="evidence" value="ECO:0007669"/>
    <property type="project" value="InterPro"/>
</dbReference>
<dbReference type="Pfam" id="PF01797">
    <property type="entry name" value="Y1_Tnp"/>
    <property type="match status" value="1"/>
</dbReference>
<dbReference type="InterPro" id="IPR036515">
    <property type="entry name" value="Transposase_17_sf"/>
</dbReference>
<organism evidence="3 4">
    <name type="scientific">Calycomorphotria hydatis</name>
    <dbReference type="NCBI Taxonomy" id="2528027"/>
    <lineage>
        <taxon>Bacteria</taxon>
        <taxon>Pseudomonadati</taxon>
        <taxon>Planctomycetota</taxon>
        <taxon>Planctomycetia</taxon>
        <taxon>Planctomycetales</taxon>
        <taxon>Planctomycetaceae</taxon>
        <taxon>Calycomorphotria</taxon>
    </lineage>
</organism>
<dbReference type="OrthoDB" id="274221at2"/>
<keyword evidence="4" id="KW-1185">Reference proteome</keyword>
<accession>A0A517T6H6</accession>
<reference evidence="3 4" key="1">
    <citation type="submission" date="2019-02" db="EMBL/GenBank/DDBJ databases">
        <title>Deep-cultivation of Planctomycetes and their phenomic and genomic characterization uncovers novel biology.</title>
        <authorList>
            <person name="Wiegand S."/>
            <person name="Jogler M."/>
            <person name="Boedeker C."/>
            <person name="Pinto D."/>
            <person name="Vollmers J."/>
            <person name="Rivas-Marin E."/>
            <person name="Kohn T."/>
            <person name="Peeters S.H."/>
            <person name="Heuer A."/>
            <person name="Rast P."/>
            <person name="Oberbeckmann S."/>
            <person name="Bunk B."/>
            <person name="Jeske O."/>
            <person name="Meyerdierks A."/>
            <person name="Storesund J.E."/>
            <person name="Kallscheuer N."/>
            <person name="Luecker S."/>
            <person name="Lage O.M."/>
            <person name="Pohl T."/>
            <person name="Merkel B.J."/>
            <person name="Hornburger P."/>
            <person name="Mueller R.-W."/>
            <person name="Bruemmer F."/>
            <person name="Labrenz M."/>
            <person name="Spormann A.M."/>
            <person name="Op den Camp H."/>
            <person name="Overmann J."/>
            <person name="Amann R."/>
            <person name="Jetten M.S.M."/>
            <person name="Mascher T."/>
            <person name="Medema M.H."/>
            <person name="Devos D.P."/>
            <person name="Kaster A.-K."/>
            <person name="Ovreas L."/>
            <person name="Rohde M."/>
            <person name="Galperin M.Y."/>
            <person name="Jogler C."/>
        </authorList>
    </citation>
    <scope>NUCLEOTIDE SEQUENCE [LARGE SCALE GENOMIC DNA]</scope>
    <source>
        <strain evidence="3 4">V22</strain>
    </source>
</reference>
<evidence type="ECO:0000259" key="2">
    <source>
        <dbReference type="Pfam" id="PF01797"/>
    </source>
</evidence>
<dbReference type="GO" id="GO:0004803">
    <property type="term" value="F:transposase activity"/>
    <property type="evidence" value="ECO:0007669"/>
    <property type="project" value="InterPro"/>
</dbReference>